<dbReference type="AlphaFoldDB" id="A0A0D5YP99"/>
<dbReference type="GO" id="GO:0016287">
    <property type="term" value="F:glycerone-phosphate O-acyltransferase activity"/>
    <property type="evidence" value="ECO:0007669"/>
    <property type="project" value="TreeGrafter"/>
</dbReference>
<feature type="transmembrane region" description="Helical" evidence="1">
    <location>
        <begin position="294"/>
        <end position="315"/>
    </location>
</feature>
<dbReference type="GO" id="GO:0008654">
    <property type="term" value="P:phospholipid biosynthetic process"/>
    <property type="evidence" value="ECO:0007669"/>
    <property type="project" value="TreeGrafter"/>
</dbReference>
<dbReference type="Proteomes" id="UP000032726">
    <property type="component" value="Chromosome"/>
</dbReference>
<feature type="transmembrane region" description="Helical" evidence="1">
    <location>
        <begin position="321"/>
        <end position="342"/>
    </location>
</feature>
<dbReference type="PANTHER" id="PTHR31605">
    <property type="entry name" value="GLYCEROL-3-PHOSPHATE O-ACYLTRANSFERASE 1"/>
    <property type="match status" value="1"/>
</dbReference>
<dbReference type="InterPro" id="IPR052744">
    <property type="entry name" value="GPAT/DAPAT"/>
</dbReference>
<keyword evidence="1" id="KW-0472">Membrane</keyword>
<dbReference type="STRING" id="516051.VC82_461"/>
<sequence length="351" mass="40590">MKKFGYYFFKYWISAGLFFYYRKIDIVGLENVPEDKPVLFLSNHQNALMDVLLIATHCKRKPWFLTRSDVFKNPIFRPLFRFLQMLPIYRMRDGKDTLAKNQAIFEACADILAENGAILLFPEANHNLRRRVRPLSKGFTRLIDAALDNNGKLDIHLVPVGQNYQSAPSMGDSTAVWYGSPIRVQEHSSQDRVNTLKEAVFQQLKQLTTHIAAEEEYGLWDERLEMACTDFTNPQKVNALLAKAPSFKLPSNKRTTHFLKPASRFLFYMLNLPLVFLWRVLVKPKVPEPEFMSTFRFGFAMLAYPIFYMLALLILTGVYEWKTACLFVLGHAVLNLFLVKVIGITSSVRRK</sequence>
<accession>A0A0D5YP99</accession>
<dbReference type="EMBL" id="CP011071">
    <property type="protein sequence ID" value="AKA34140.1"/>
    <property type="molecule type" value="Genomic_DNA"/>
</dbReference>
<feature type="domain" description="Phospholipid/glycerol acyltransferase" evidence="2">
    <location>
        <begin position="38"/>
        <end position="165"/>
    </location>
</feature>
<evidence type="ECO:0000259" key="2">
    <source>
        <dbReference type="SMART" id="SM00563"/>
    </source>
</evidence>
<name>A0A0D5YP99_9FLAO</name>
<keyword evidence="1" id="KW-1133">Transmembrane helix</keyword>
<protein>
    <recommendedName>
        <fullName evidence="2">Phospholipid/glycerol acyltransferase domain-containing protein</fullName>
    </recommendedName>
</protein>
<dbReference type="RefSeq" id="WP_052698859.1">
    <property type="nucleotide sequence ID" value="NZ_CP011071.1"/>
</dbReference>
<dbReference type="Pfam" id="PF01553">
    <property type="entry name" value="Acyltransferase"/>
    <property type="match status" value="1"/>
</dbReference>
<evidence type="ECO:0000256" key="1">
    <source>
        <dbReference type="SAM" id="Phobius"/>
    </source>
</evidence>
<evidence type="ECO:0000313" key="3">
    <source>
        <dbReference type="EMBL" id="AKA34140.1"/>
    </source>
</evidence>
<dbReference type="SUPFAM" id="SSF69593">
    <property type="entry name" value="Glycerol-3-phosphate (1)-acyltransferase"/>
    <property type="match status" value="1"/>
</dbReference>
<organism evidence="3 4">
    <name type="scientific">Flagellimonas lutaonensis</name>
    <dbReference type="NCBI Taxonomy" id="516051"/>
    <lineage>
        <taxon>Bacteria</taxon>
        <taxon>Pseudomonadati</taxon>
        <taxon>Bacteroidota</taxon>
        <taxon>Flavobacteriia</taxon>
        <taxon>Flavobacteriales</taxon>
        <taxon>Flavobacteriaceae</taxon>
        <taxon>Flagellimonas</taxon>
    </lineage>
</organism>
<evidence type="ECO:0000313" key="4">
    <source>
        <dbReference type="Proteomes" id="UP000032726"/>
    </source>
</evidence>
<keyword evidence="4" id="KW-1185">Reference proteome</keyword>
<feature type="transmembrane region" description="Helical" evidence="1">
    <location>
        <begin position="265"/>
        <end position="282"/>
    </location>
</feature>
<dbReference type="OrthoDB" id="9806008at2"/>
<proteinExistence type="predicted"/>
<dbReference type="InterPro" id="IPR002123">
    <property type="entry name" value="Plipid/glycerol_acylTrfase"/>
</dbReference>
<dbReference type="PATRIC" id="fig|516051.4.peg.479"/>
<dbReference type="PANTHER" id="PTHR31605:SF0">
    <property type="entry name" value="GLYCEROL-3-PHOSPHATE O-ACYLTRANSFERASE 1"/>
    <property type="match status" value="1"/>
</dbReference>
<keyword evidence="1" id="KW-0812">Transmembrane</keyword>
<reference evidence="3 4" key="1">
    <citation type="submission" date="2015-03" db="EMBL/GenBank/DDBJ databases">
        <title>Complete genome sequence of Muricauda lutaonensis CC-HSB-11T, isolated from a coastal hot spring.</title>
        <authorList>
            <person name="Kim K.M."/>
        </authorList>
    </citation>
    <scope>NUCLEOTIDE SEQUENCE [LARGE SCALE GENOMIC DNA]</scope>
    <source>
        <strain evidence="3 4">CC-HSB-11</strain>
    </source>
</reference>
<dbReference type="KEGG" id="mlt:VC82_461"/>
<dbReference type="CDD" id="cd07992">
    <property type="entry name" value="LPLAT_AAK14816-like"/>
    <property type="match status" value="1"/>
</dbReference>
<gene>
    <name evidence="3" type="ORF">VC82_461</name>
</gene>
<dbReference type="SMART" id="SM00563">
    <property type="entry name" value="PlsC"/>
    <property type="match status" value="1"/>
</dbReference>
<dbReference type="GO" id="GO:0004366">
    <property type="term" value="F:glycerol-3-phosphate O-acyltransferase activity"/>
    <property type="evidence" value="ECO:0007669"/>
    <property type="project" value="TreeGrafter"/>
</dbReference>
<dbReference type="HOGENOM" id="CLU_047487_0_0_10"/>